<dbReference type="Gene3D" id="3.40.50.1820">
    <property type="entry name" value="alpha/beta hydrolase"/>
    <property type="match status" value="1"/>
</dbReference>
<dbReference type="InterPro" id="IPR022605">
    <property type="entry name" value="DUF2920"/>
</dbReference>
<accession>A0A6C7RIZ0</accession>
<proteinExistence type="predicted"/>
<organism evidence="1">
    <name type="scientific">Campylobacter jejuni</name>
    <dbReference type="NCBI Taxonomy" id="197"/>
    <lineage>
        <taxon>Bacteria</taxon>
        <taxon>Pseudomonadati</taxon>
        <taxon>Campylobacterota</taxon>
        <taxon>Epsilonproteobacteria</taxon>
        <taxon>Campylobacterales</taxon>
        <taxon>Campylobacteraceae</taxon>
        <taxon>Campylobacter</taxon>
    </lineage>
</organism>
<reference evidence="1" key="1">
    <citation type="submission" date="2019-09" db="EMBL/GenBank/DDBJ databases">
        <authorList>
            <consortium name="NARMS: The National Antimicrobial Resistance Monitoring System"/>
        </authorList>
    </citation>
    <scope>NUCLEOTIDE SEQUENCE</scope>
    <source>
        <strain evidence="1">FSIS31902558</strain>
    </source>
</reference>
<sequence>MIINQIYSIDSCDDVELNIKRGSKLEFRLTYDDSKEIEAIVCIIPGGAEDMNNYIYVDDYLARNYNVAIININYHCIGNRPHLGSSFYLDDIDKFILDTSLKTINLNHINVFDINSYENLNNAFIRIDQEIQKLKLNQKLNQNYKLRTHVSFLPSKNEYQNFGIMQAMDILNAIFYIKENSPFKLMRGGGGIRTILFGNSYGGYLANLCAKIAPWSIDFILDNSSFVNLFGNIFRLIGFGKEIDFTRYHGTYDDTLFKNIFLYLSDKTYWNNNKFSKNYFSNARKIIREPLNKEHLIIQSLYPNPKYIVYHSIFDERSPFKNKENFVHILKELNFKVEFFAISQVDNKFIKNLNHGMGLSTKLFFKKHLLQILKEPLQDKICKKEVSYKCDELVYTFKEENHQIILNITN</sequence>
<comment type="caution">
    <text evidence="1">The sequence shown here is derived from an EMBL/GenBank/DDBJ whole genome shotgun (WGS) entry which is preliminary data.</text>
</comment>
<name>A0A6C7RIZ0_CAMJU</name>
<evidence type="ECO:0000313" key="1">
    <source>
        <dbReference type="EMBL" id="ECQ8177137.1"/>
    </source>
</evidence>
<dbReference type="Pfam" id="PF11144">
    <property type="entry name" value="DUF2920"/>
    <property type="match status" value="1"/>
</dbReference>
<protein>
    <submittedName>
        <fullName evidence="1">DUF2920 family protein</fullName>
    </submittedName>
</protein>
<dbReference type="RefSeq" id="WP_346215581.1">
    <property type="nucleotide sequence ID" value="NZ_JBDHPH010000013.1"/>
</dbReference>
<dbReference type="EMBL" id="AAKDAH010000002">
    <property type="protein sequence ID" value="ECQ8177137.1"/>
    <property type="molecule type" value="Genomic_DNA"/>
</dbReference>
<gene>
    <name evidence="1" type="ORF">F0006_01020</name>
</gene>
<dbReference type="AlphaFoldDB" id="A0A6C7RIZ0"/>
<dbReference type="InterPro" id="IPR029058">
    <property type="entry name" value="AB_hydrolase_fold"/>
</dbReference>
<dbReference type="SUPFAM" id="SSF53474">
    <property type="entry name" value="alpha/beta-Hydrolases"/>
    <property type="match status" value="1"/>
</dbReference>